<feature type="region of interest" description="Disordered" evidence="1">
    <location>
        <begin position="1"/>
        <end position="23"/>
    </location>
</feature>
<proteinExistence type="predicted"/>
<feature type="compositionally biased region" description="Basic and acidic residues" evidence="1">
    <location>
        <begin position="1"/>
        <end position="20"/>
    </location>
</feature>
<comment type="caution">
    <text evidence="2">The sequence shown here is derived from an EMBL/GenBank/DDBJ whole genome shotgun (WGS) entry which is preliminary data.</text>
</comment>
<evidence type="ECO:0000313" key="3">
    <source>
        <dbReference type="Proteomes" id="UP000324800"/>
    </source>
</evidence>
<evidence type="ECO:0000313" key="2">
    <source>
        <dbReference type="EMBL" id="KAA6403419.1"/>
    </source>
</evidence>
<sequence length="122" mass="14104">MVQPNIHDKESEREMEKDTGCENTEQVDCRLLHQDARFERGETNNQIWRLVHYTRPLLRISPPNSSNGITIISSFRIPEQQLFIQGNAIPNQTLTKLLCNSNGANNATNMNENRDQNNQLRQ</sequence>
<evidence type="ECO:0000256" key="1">
    <source>
        <dbReference type="SAM" id="MobiDB-lite"/>
    </source>
</evidence>
<dbReference type="AlphaFoldDB" id="A0A5J4XA67"/>
<gene>
    <name evidence="2" type="ORF">EZS28_001047</name>
</gene>
<protein>
    <submittedName>
        <fullName evidence="2">Uncharacterized protein</fullName>
    </submittedName>
</protein>
<reference evidence="2 3" key="1">
    <citation type="submission" date="2019-03" db="EMBL/GenBank/DDBJ databases">
        <title>Single cell metagenomics reveals metabolic interactions within the superorganism composed of flagellate Streblomastix strix and complex community of Bacteroidetes bacteria on its surface.</title>
        <authorList>
            <person name="Treitli S.C."/>
            <person name="Kolisko M."/>
            <person name="Husnik F."/>
            <person name="Keeling P."/>
            <person name="Hampl V."/>
        </authorList>
    </citation>
    <scope>NUCLEOTIDE SEQUENCE [LARGE SCALE GENOMIC DNA]</scope>
    <source>
        <strain evidence="2">ST1C</strain>
    </source>
</reference>
<dbReference type="EMBL" id="SNRW01000102">
    <property type="protein sequence ID" value="KAA6403419.1"/>
    <property type="molecule type" value="Genomic_DNA"/>
</dbReference>
<dbReference type="Proteomes" id="UP000324800">
    <property type="component" value="Unassembled WGS sequence"/>
</dbReference>
<accession>A0A5J4XA67</accession>
<organism evidence="2 3">
    <name type="scientific">Streblomastix strix</name>
    <dbReference type="NCBI Taxonomy" id="222440"/>
    <lineage>
        <taxon>Eukaryota</taxon>
        <taxon>Metamonada</taxon>
        <taxon>Preaxostyla</taxon>
        <taxon>Oxymonadida</taxon>
        <taxon>Streblomastigidae</taxon>
        <taxon>Streblomastix</taxon>
    </lineage>
</organism>
<name>A0A5J4XA67_9EUKA</name>